<sequence>MVIQQRVEVSEPFRRAPAQLWQPGEGEMVERPEGLAAPPPLTPPSEADRYVTVDERVENTIGVVFATWPVVDEFGLRFPDQPEAAWFDADDLQTAVDRLRSQAGDMLRPLRIGDTFWVRGFSAESPSDWEALRDITAQARTMAKVAVAVAALGEVRPPVDDATLAAEDEYPGAGEPVSQMPGGPATARPTI</sequence>
<proteinExistence type="predicted"/>
<dbReference type="STRING" id="75922.BST47_15840"/>
<evidence type="ECO:0000256" key="1">
    <source>
        <dbReference type="SAM" id="MobiDB-lite"/>
    </source>
</evidence>
<comment type="caution">
    <text evidence="2">The sequence shown here is derived from an EMBL/GenBank/DDBJ whole genome shotgun (WGS) entry which is preliminary data.</text>
</comment>
<dbReference type="EMBL" id="MVIM01000007">
    <property type="protein sequence ID" value="ORB64758.1"/>
    <property type="molecule type" value="Genomic_DNA"/>
</dbReference>
<feature type="region of interest" description="Disordered" evidence="1">
    <location>
        <begin position="169"/>
        <end position="191"/>
    </location>
</feature>
<dbReference type="Proteomes" id="UP000192411">
    <property type="component" value="Unassembled WGS sequence"/>
</dbReference>
<dbReference type="RefSeq" id="WP_083126456.1">
    <property type="nucleotide sequence ID" value="NZ_MVIM01000007.1"/>
</dbReference>
<evidence type="ECO:0000313" key="3">
    <source>
        <dbReference type="Proteomes" id="UP000192411"/>
    </source>
</evidence>
<evidence type="ECO:0000313" key="2">
    <source>
        <dbReference type="EMBL" id="ORB64758.1"/>
    </source>
</evidence>
<keyword evidence="3" id="KW-1185">Reference proteome</keyword>
<protein>
    <submittedName>
        <fullName evidence="2">Uncharacterized protein</fullName>
    </submittedName>
</protein>
<feature type="region of interest" description="Disordered" evidence="1">
    <location>
        <begin position="18"/>
        <end position="46"/>
    </location>
</feature>
<gene>
    <name evidence="2" type="ORF">BST47_15840</name>
</gene>
<reference evidence="2 3" key="1">
    <citation type="submission" date="2017-02" db="EMBL/GenBank/DDBJ databases">
        <title>The new phylogeny of genus Mycobacterium.</title>
        <authorList>
            <person name="Tortoli E."/>
            <person name="Trovato A."/>
            <person name="Cirillo D.M."/>
        </authorList>
    </citation>
    <scope>NUCLEOTIDE SEQUENCE [LARGE SCALE GENOMIC DNA]</scope>
    <source>
        <strain evidence="2 3">DSM 44338</strain>
    </source>
</reference>
<name>A0A1X0JP86_9MYCO</name>
<accession>A0A1X0JP86</accession>
<organism evidence="2 3">
    <name type="scientific">Mycolicibacterium tusciae</name>
    <dbReference type="NCBI Taxonomy" id="75922"/>
    <lineage>
        <taxon>Bacteria</taxon>
        <taxon>Bacillati</taxon>
        <taxon>Actinomycetota</taxon>
        <taxon>Actinomycetes</taxon>
        <taxon>Mycobacteriales</taxon>
        <taxon>Mycobacteriaceae</taxon>
        <taxon>Mycolicibacterium</taxon>
    </lineage>
</organism>
<dbReference type="AlphaFoldDB" id="A0A1X0JP86"/>